<feature type="transmembrane region" description="Helical" evidence="6">
    <location>
        <begin position="77"/>
        <end position="102"/>
    </location>
</feature>
<comment type="caution">
    <text evidence="8">The sequence shown here is derived from an EMBL/GenBank/DDBJ whole genome shotgun (WGS) entry which is preliminary data.</text>
</comment>
<organism evidence="8 9">
    <name type="scientific">Nocardia acididurans</name>
    <dbReference type="NCBI Taxonomy" id="2802282"/>
    <lineage>
        <taxon>Bacteria</taxon>
        <taxon>Bacillati</taxon>
        <taxon>Actinomycetota</taxon>
        <taxon>Actinomycetes</taxon>
        <taxon>Mycobacteriales</taxon>
        <taxon>Nocardiaceae</taxon>
        <taxon>Nocardia</taxon>
    </lineage>
</organism>
<dbReference type="EMBL" id="JAERRJ010000002">
    <property type="protein sequence ID" value="MBL1073689.1"/>
    <property type="molecule type" value="Genomic_DNA"/>
</dbReference>
<dbReference type="Proteomes" id="UP000602198">
    <property type="component" value="Unassembled WGS sequence"/>
</dbReference>
<evidence type="ECO:0000256" key="1">
    <source>
        <dbReference type="ARBA" id="ARBA00004651"/>
    </source>
</evidence>
<dbReference type="Gene3D" id="1.20.1640.10">
    <property type="entry name" value="Multidrug efflux transporter AcrB transmembrane domain"/>
    <property type="match status" value="1"/>
</dbReference>
<dbReference type="InterPro" id="IPR004869">
    <property type="entry name" value="MMPL_dom"/>
</dbReference>
<dbReference type="SUPFAM" id="SSF82866">
    <property type="entry name" value="Multidrug efflux transporter AcrB transmembrane domain"/>
    <property type="match status" value="1"/>
</dbReference>
<keyword evidence="4 6" id="KW-1133">Transmembrane helix</keyword>
<evidence type="ECO:0000256" key="5">
    <source>
        <dbReference type="ARBA" id="ARBA00023136"/>
    </source>
</evidence>
<keyword evidence="3 6" id="KW-0812">Transmembrane</keyword>
<gene>
    <name evidence="8" type="ORF">JK358_04720</name>
</gene>
<feature type="domain" description="Membrane transport protein MMPL" evidence="7">
    <location>
        <begin position="22"/>
        <end position="120"/>
    </location>
</feature>
<dbReference type="PANTHER" id="PTHR33406">
    <property type="entry name" value="MEMBRANE PROTEIN MJ1562-RELATED"/>
    <property type="match status" value="1"/>
</dbReference>
<evidence type="ECO:0000256" key="3">
    <source>
        <dbReference type="ARBA" id="ARBA00022692"/>
    </source>
</evidence>
<sequence length="120" mass="12790">MELSAGCRTRHYHCGLPVGWLGSILNVHKAAPILAFLPILLIGVLFGLAMDYQVFLTSRMREAHVSNMSSALQAVRLGYVGSARVITAAAVTMIAVFAGFLFSHNAMIGPIGFAMDVGVL</sequence>
<reference evidence="8 9" key="1">
    <citation type="submission" date="2021-01" db="EMBL/GenBank/DDBJ databases">
        <title>WGS of actinomycetes isolated from Thailand.</title>
        <authorList>
            <person name="Thawai C."/>
        </authorList>
    </citation>
    <scope>NUCLEOTIDE SEQUENCE [LARGE SCALE GENOMIC DNA]</scope>
    <source>
        <strain evidence="8 9">LPG 2</strain>
    </source>
</reference>
<comment type="subcellular location">
    <subcellularLocation>
        <location evidence="1">Cell membrane</location>
        <topology evidence="1">Multi-pass membrane protein</topology>
    </subcellularLocation>
</comment>
<dbReference type="Pfam" id="PF03176">
    <property type="entry name" value="MMPL"/>
    <property type="match status" value="1"/>
</dbReference>
<dbReference type="PANTHER" id="PTHR33406:SF13">
    <property type="entry name" value="MEMBRANE PROTEIN YDFJ"/>
    <property type="match status" value="1"/>
</dbReference>
<evidence type="ECO:0000313" key="9">
    <source>
        <dbReference type="Proteomes" id="UP000602198"/>
    </source>
</evidence>
<protein>
    <submittedName>
        <fullName evidence="8">MMPL family transporter</fullName>
    </submittedName>
</protein>
<evidence type="ECO:0000256" key="4">
    <source>
        <dbReference type="ARBA" id="ARBA00022989"/>
    </source>
</evidence>
<keyword evidence="2" id="KW-1003">Cell membrane</keyword>
<keyword evidence="5 6" id="KW-0472">Membrane</keyword>
<evidence type="ECO:0000256" key="6">
    <source>
        <dbReference type="SAM" id="Phobius"/>
    </source>
</evidence>
<proteinExistence type="predicted"/>
<feature type="transmembrane region" description="Helical" evidence="6">
    <location>
        <begin position="33"/>
        <end position="56"/>
    </location>
</feature>
<evidence type="ECO:0000256" key="2">
    <source>
        <dbReference type="ARBA" id="ARBA00022475"/>
    </source>
</evidence>
<name>A0ABS1M1J5_9NOCA</name>
<dbReference type="InterPro" id="IPR050545">
    <property type="entry name" value="Mycobact_MmpL"/>
</dbReference>
<evidence type="ECO:0000313" key="8">
    <source>
        <dbReference type="EMBL" id="MBL1073689.1"/>
    </source>
</evidence>
<evidence type="ECO:0000259" key="7">
    <source>
        <dbReference type="Pfam" id="PF03176"/>
    </source>
</evidence>
<keyword evidence="9" id="KW-1185">Reference proteome</keyword>
<accession>A0ABS1M1J5</accession>